<dbReference type="InterPro" id="IPR029063">
    <property type="entry name" value="SAM-dependent_MTases_sf"/>
</dbReference>
<evidence type="ECO:0000256" key="4">
    <source>
        <dbReference type="ARBA" id="ARBA00022691"/>
    </source>
</evidence>
<dbReference type="Gene3D" id="3.40.50.150">
    <property type="entry name" value="Vaccinia Virus protein VP39"/>
    <property type="match status" value="1"/>
</dbReference>
<keyword evidence="7" id="KW-1185">Reference proteome</keyword>
<evidence type="ECO:0000313" key="6">
    <source>
        <dbReference type="EMBL" id="KAF7330931.1"/>
    </source>
</evidence>
<dbReference type="AlphaFoldDB" id="A0A8H6WYQ9"/>
<dbReference type="InterPro" id="IPR003333">
    <property type="entry name" value="CMAS"/>
</dbReference>
<dbReference type="GO" id="GO:0008610">
    <property type="term" value="P:lipid biosynthetic process"/>
    <property type="evidence" value="ECO:0007669"/>
    <property type="project" value="InterPro"/>
</dbReference>
<dbReference type="Pfam" id="PF02353">
    <property type="entry name" value="CMAS"/>
    <property type="match status" value="1"/>
</dbReference>
<dbReference type="OrthoDB" id="8300214at2759"/>
<evidence type="ECO:0000313" key="7">
    <source>
        <dbReference type="Proteomes" id="UP000620124"/>
    </source>
</evidence>
<proteinExistence type="inferred from homology"/>
<gene>
    <name evidence="6" type="ORF">MVEN_02432900</name>
</gene>
<name>A0A8H6WYQ9_9AGAR</name>
<dbReference type="GO" id="GO:0008168">
    <property type="term" value="F:methyltransferase activity"/>
    <property type="evidence" value="ECO:0007669"/>
    <property type="project" value="UniProtKB-KW"/>
</dbReference>
<dbReference type="GO" id="GO:0032259">
    <property type="term" value="P:methylation"/>
    <property type="evidence" value="ECO:0007669"/>
    <property type="project" value="UniProtKB-KW"/>
</dbReference>
<dbReference type="PANTHER" id="PTHR43667">
    <property type="entry name" value="CYCLOPROPANE-FATTY-ACYL-PHOSPHOLIPID SYNTHASE"/>
    <property type="match status" value="1"/>
</dbReference>
<reference evidence="6" key="1">
    <citation type="submission" date="2020-05" db="EMBL/GenBank/DDBJ databases">
        <title>Mycena genomes resolve the evolution of fungal bioluminescence.</title>
        <authorList>
            <person name="Tsai I.J."/>
        </authorList>
    </citation>
    <scope>NUCLEOTIDE SEQUENCE</scope>
    <source>
        <strain evidence="6">CCC161011</strain>
    </source>
</reference>
<dbReference type="SUPFAM" id="SSF53335">
    <property type="entry name" value="S-adenosyl-L-methionine-dependent methyltransferases"/>
    <property type="match status" value="1"/>
</dbReference>
<comment type="caution">
    <text evidence="6">The sequence shown here is derived from an EMBL/GenBank/DDBJ whole genome shotgun (WGS) entry which is preliminary data.</text>
</comment>
<keyword evidence="4" id="KW-0949">S-adenosyl-L-methionine</keyword>
<dbReference type="EMBL" id="JACAZI010000032">
    <property type="protein sequence ID" value="KAF7330931.1"/>
    <property type="molecule type" value="Genomic_DNA"/>
</dbReference>
<keyword evidence="3" id="KW-0808">Transferase</keyword>
<keyword evidence="2" id="KW-0489">Methyltransferase</keyword>
<organism evidence="6 7">
    <name type="scientific">Mycena venus</name>
    <dbReference type="NCBI Taxonomy" id="2733690"/>
    <lineage>
        <taxon>Eukaryota</taxon>
        <taxon>Fungi</taxon>
        <taxon>Dikarya</taxon>
        <taxon>Basidiomycota</taxon>
        <taxon>Agaricomycotina</taxon>
        <taxon>Agaricomycetes</taxon>
        <taxon>Agaricomycetidae</taxon>
        <taxon>Agaricales</taxon>
        <taxon>Marasmiineae</taxon>
        <taxon>Mycenaceae</taxon>
        <taxon>Mycena</taxon>
    </lineage>
</organism>
<dbReference type="PIRSF" id="PIRSF003085">
    <property type="entry name" value="CMAS"/>
    <property type="match status" value="1"/>
</dbReference>
<dbReference type="PANTHER" id="PTHR43667:SF2">
    <property type="entry name" value="FATTY ACID C-METHYL TRANSFERASE"/>
    <property type="match status" value="1"/>
</dbReference>
<comment type="similarity">
    <text evidence="1">Belongs to the CFA/CMAS family.</text>
</comment>
<protein>
    <recommendedName>
        <fullName evidence="8">Cyclopropane-fatty-acyl-phospholipid synthase</fullName>
    </recommendedName>
</protein>
<evidence type="ECO:0000256" key="2">
    <source>
        <dbReference type="ARBA" id="ARBA00022603"/>
    </source>
</evidence>
<accession>A0A8H6WYQ9</accession>
<sequence>MNETYATLSIPPPLPTPVVRTGWGAVFWKYLVAYARSSVSAALTNGIRKGCIEISDSTGTQTFGFVDEGKKAIAQSRKISLHVKDETFWVRIYFSYDIGFSESHMNQEFECSPSMKELLNLYVDNLRTLDRLLYFSVYKLKSAFDIFAHRFISHGLLESVGNVAGYDASNQLYQAFLSTELQYSCPIWSEVEDGGVRGDLDSSRPPEDLERAQTRKIKHMLNKARLKPGHRLLEIGTGWGSLAITAAKMGCKVDTLTLSVEQKALADIRIKAEGVDSLVTVHLMDYRNMPPEFEGAFDACISLEMLEAVGIGYMSTYIKLIDWALKDQEAAVVLSATTYPDATFTIYQANDFVRKYHWPHTIPPSATWLAHQFSSVLINRFSLESIEDFGMHYPRCLREWSRRLEQHWDTALVASLQERYPGLKDHHNLTIYKRRWTYMLCYMEVAYSRVWLTLNCWTFVRPGYAKVLCA</sequence>
<dbReference type="InterPro" id="IPR050723">
    <property type="entry name" value="CFA/CMAS"/>
</dbReference>
<evidence type="ECO:0000256" key="5">
    <source>
        <dbReference type="ARBA" id="ARBA00023098"/>
    </source>
</evidence>
<keyword evidence="5" id="KW-0443">Lipid metabolism</keyword>
<evidence type="ECO:0000256" key="1">
    <source>
        <dbReference type="ARBA" id="ARBA00010815"/>
    </source>
</evidence>
<dbReference type="Proteomes" id="UP000620124">
    <property type="component" value="Unassembled WGS sequence"/>
</dbReference>
<evidence type="ECO:0000256" key="3">
    <source>
        <dbReference type="ARBA" id="ARBA00022679"/>
    </source>
</evidence>
<evidence type="ECO:0008006" key="8">
    <source>
        <dbReference type="Google" id="ProtNLM"/>
    </source>
</evidence>